<evidence type="ECO:0000256" key="1">
    <source>
        <dbReference type="ARBA" id="ARBA00004589"/>
    </source>
</evidence>
<name>A0ABR1YZ54_9PEZI</name>
<dbReference type="Pfam" id="PF05730">
    <property type="entry name" value="CFEM"/>
    <property type="match status" value="1"/>
</dbReference>
<keyword evidence="12" id="KW-1185">Reference proteome</keyword>
<dbReference type="Proteomes" id="UP001492380">
    <property type="component" value="Unassembled WGS sequence"/>
</dbReference>
<dbReference type="EMBL" id="JBBWRZ010000002">
    <property type="protein sequence ID" value="KAK8243968.1"/>
    <property type="molecule type" value="Genomic_DNA"/>
</dbReference>
<comment type="subcellular location">
    <subcellularLocation>
        <location evidence="1">Membrane</location>
        <topology evidence="1">Lipid-anchor</topology>
        <topology evidence="1">GPI-anchor</topology>
    </subcellularLocation>
    <subcellularLocation>
        <location evidence="2">Secreted</location>
    </subcellularLocation>
</comment>
<evidence type="ECO:0000256" key="8">
    <source>
        <dbReference type="ARBA" id="ARBA00023288"/>
    </source>
</evidence>
<sequence>MSSYLRRSGFRDFLSESIELVCVSIFVYTPAFNLKFSTVTLILEADPKQFNMRFSSIALFAVVGSAVAQVGGGPGDKGLSTSPDSDGCFESCFRKSGCPAGDETCFCNNQAAIDKSACCVSKECSPEAQKIIGIFAHLICQKGTGKIPQRQSDGCKKSGGSRMIKG</sequence>
<accession>A0ABR1YZ54</accession>
<comment type="similarity">
    <text evidence="3">Belongs to the RBT5 family.</text>
</comment>
<evidence type="ECO:0000256" key="9">
    <source>
        <dbReference type="SAM" id="MobiDB-lite"/>
    </source>
</evidence>
<comment type="caution">
    <text evidence="11">The sequence shown here is derived from an EMBL/GenBank/DDBJ whole genome shotgun (WGS) entry which is preliminary data.</text>
</comment>
<keyword evidence="7" id="KW-1015">Disulfide bond</keyword>
<evidence type="ECO:0000313" key="11">
    <source>
        <dbReference type="EMBL" id="KAK8243968.1"/>
    </source>
</evidence>
<keyword evidence="8" id="KW-0449">Lipoprotein</keyword>
<reference evidence="11 12" key="1">
    <citation type="submission" date="2024-04" db="EMBL/GenBank/DDBJ databases">
        <title>Phyllosticta paracitricarpa is synonymous to the EU quarantine fungus P. citricarpa based on phylogenomic analyses.</title>
        <authorList>
            <consortium name="Lawrence Berkeley National Laboratory"/>
            <person name="Van Ingen-Buijs V.A."/>
            <person name="Van Westerhoven A.C."/>
            <person name="Haridas S."/>
            <person name="Skiadas P."/>
            <person name="Martin F."/>
            <person name="Groenewald J.Z."/>
            <person name="Crous P.W."/>
            <person name="Seidl M.F."/>
        </authorList>
    </citation>
    <scope>NUCLEOTIDE SEQUENCE [LARGE SCALE GENOMIC DNA]</scope>
    <source>
        <strain evidence="11 12">CBS 123374</strain>
    </source>
</reference>
<keyword evidence="6" id="KW-0732">Signal</keyword>
<evidence type="ECO:0000256" key="2">
    <source>
        <dbReference type="ARBA" id="ARBA00004613"/>
    </source>
</evidence>
<evidence type="ECO:0000256" key="7">
    <source>
        <dbReference type="ARBA" id="ARBA00023157"/>
    </source>
</evidence>
<feature type="domain" description="CFEM" evidence="10">
    <location>
        <begin position="87"/>
        <end position="140"/>
    </location>
</feature>
<feature type="region of interest" description="Disordered" evidence="9">
    <location>
        <begin position="145"/>
        <end position="166"/>
    </location>
</feature>
<evidence type="ECO:0000259" key="10">
    <source>
        <dbReference type="Pfam" id="PF05730"/>
    </source>
</evidence>
<protein>
    <recommendedName>
        <fullName evidence="10">CFEM domain-containing protein</fullName>
    </recommendedName>
</protein>
<gene>
    <name evidence="11" type="ORF">HDK90DRAFT_462844</name>
</gene>
<dbReference type="InterPro" id="IPR008427">
    <property type="entry name" value="Extracellular_membr_CFEM_dom"/>
</dbReference>
<evidence type="ECO:0000256" key="4">
    <source>
        <dbReference type="ARBA" id="ARBA00022525"/>
    </source>
</evidence>
<keyword evidence="5" id="KW-0472">Membrane</keyword>
<evidence type="ECO:0000256" key="5">
    <source>
        <dbReference type="ARBA" id="ARBA00022622"/>
    </source>
</evidence>
<evidence type="ECO:0000256" key="3">
    <source>
        <dbReference type="ARBA" id="ARBA00010031"/>
    </source>
</evidence>
<evidence type="ECO:0000256" key="6">
    <source>
        <dbReference type="ARBA" id="ARBA00022729"/>
    </source>
</evidence>
<keyword evidence="5" id="KW-0325">Glycoprotein</keyword>
<organism evidence="11 12">
    <name type="scientific">Phyllosticta capitalensis</name>
    <dbReference type="NCBI Taxonomy" id="121624"/>
    <lineage>
        <taxon>Eukaryota</taxon>
        <taxon>Fungi</taxon>
        <taxon>Dikarya</taxon>
        <taxon>Ascomycota</taxon>
        <taxon>Pezizomycotina</taxon>
        <taxon>Dothideomycetes</taxon>
        <taxon>Dothideomycetes incertae sedis</taxon>
        <taxon>Botryosphaeriales</taxon>
        <taxon>Phyllostictaceae</taxon>
        <taxon>Phyllosticta</taxon>
    </lineage>
</organism>
<evidence type="ECO:0000313" key="12">
    <source>
        <dbReference type="Proteomes" id="UP001492380"/>
    </source>
</evidence>
<keyword evidence="4" id="KW-0964">Secreted</keyword>
<keyword evidence="5" id="KW-0336">GPI-anchor</keyword>
<proteinExistence type="inferred from homology"/>